<accession>A0AAV7II10</accession>
<gene>
    <name evidence="7" type="ORF">KQX54_020603</name>
</gene>
<protein>
    <recommendedName>
        <fullName evidence="6">Gustatory receptor</fullName>
    </recommendedName>
</protein>
<keyword evidence="2 6" id="KW-1003">Cell membrane</keyword>
<proteinExistence type="inferred from homology"/>
<feature type="transmembrane region" description="Helical" evidence="6">
    <location>
        <begin position="118"/>
        <end position="137"/>
    </location>
</feature>
<keyword evidence="3 6" id="KW-0812">Transmembrane</keyword>
<comment type="subcellular location">
    <subcellularLocation>
        <location evidence="1 6">Cell membrane</location>
        <topology evidence="1 6">Multi-pass membrane protein</topology>
    </subcellularLocation>
</comment>
<comment type="similarity">
    <text evidence="6">Belongs to the insect chemoreceptor superfamily. Gustatory receptor (GR) family.</text>
</comment>
<organism evidence="7 8">
    <name type="scientific">Cotesia glomerata</name>
    <name type="common">Lepidopteran parasitic wasp</name>
    <name type="synonym">Apanteles glomeratus</name>
    <dbReference type="NCBI Taxonomy" id="32391"/>
    <lineage>
        <taxon>Eukaryota</taxon>
        <taxon>Metazoa</taxon>
        <taxon>Ecdysozoa</taxon>
        <taxon>Arthropoda</taxon>
        <taxon>Hexapoda</taxon>
        <taxon>Insecta</taxon>
        <taxon>Pterygota</taxon>
        <taxon>Neoptera</taxon>
        <taxon>Endopterygota</taxon>
        <taxon>Hymenoptera</taxon>
        <taxon>Apocrita</taxon>
        <taxon>Ichneumonoidea</taxon>
        <taxon>Braconidae</taxon>
        <taxon>Microgastrinae</taxon>
        <taxon>Cotesia</taxon>
    </lineage>
</organism>
<keyword evidence="4 6" id="KW-1133">Transmembrane helix</keyword>
<feature type="transmembrane region" description="Helical" evidence="6">
    <location>
        <begin position="239"/>
        <end position="263"/>
    </location>
</feature>
<evidence type="ECO:0000256" key="6">
    <source>
        <dbReference type="RuleBase" id="RU363108"/>
    </source>
</evidence>
<feature type="transmembrane region" description="Helical" evidence="6">
    <location>
        <begin position="71"/>
        <end position="90"/>
    </location>
</feature>
<sequence length="295" mass="34273">MGLSPWTLNVSKMHCKNRSIDVPDYKCQFSLLGCLYNISLIISLICLTVYMKFIALSGIHTDGLITKRANLILFSFDTAIVCGMLLMYVINNKVMIEILNRLKDVDQKLENSPSLEMFQAQLSASITSWILTQYTLLMEKIVKRFKMINLALSKLDIQKKDTSMSERLSAIYYNSFQQILIYEIDSIKYAHFELCKICQEINNFYGVIMLFLIIDCSFMSVIVLYVMTFSFNNDFEFDIIYITDIIWILWITYNFLLFTVFIASTEEESQKTADVINLHMDQCAMDEIVEKKVIV</sequence>
<name>A0AAV7II10_COTGL</name>
<evidence type="ECO:0000256" key="5">
    <source>
        <dbReference type="ARBA" id="ARBA00023136"/>
    </source>
</evidence>
<dbReference type="GO" id="GO:0050909">
    <property type="term" value="P:sensory perception of taste"/>
    <property type="evidence" value="ECO:0007669"/>
    <property type="project" value="InterPro"/>
</dbReference>
<reference evidence="7 8" key="1">
    <citation type="journal article" date="2021" name="J. Hered.">
        <title>A chromosome-level genome assembly of the parasitoid wasp, Cotesia glomerata (Hymenoptera: Braconidae).</title>
        <authorList>
            <person name="Pinto B.J."/>
            <person name="Weis J.J."/>
            <person name="Gamble T."/>
            <person name="Ode P.J."/>
            <person name="Paul R."/>
            <person name="Zaspel J.M."/>
        </authorList>
    </citation>
    <scope>NUCLEOTIDE SEQUENCE [LARGE SCALE GENOMIC DNA]</scope>
    <source>
        <strain evidence="7">CgM1</strain>
    </source>
</reference>
<evidence type="ECO:0000256" key="2">
    <source>
        <dbReference type="ARBA" id="ARBA00022475"/>
    </source>
</evidence>
<dbReference type="GO" id="GO:0007165">
    <property type="term" value="P:signal transduction"/>
    <property type="evidence" value="ECO:0007669"/>
    <property type="project" value="UniProtKB-KW"/>
</dbReference>
<evidence type="ECO:0000256" key="3">
    <source>
        <dbReference type="ARBA" id="ARBA00022692"/>
    </source>
</evidence>
<dbReference type="Proteomes" id="UP000826195">
    <property type="component" value="Unassembled WGS sequence"/>
</dbReference>
<keyword evidence="8" id="KW-1185">Reference proteome</keyword>
<comment type="function">
    <text evidence="6">Gustatory receptor which mediates acceptance or avoidance behavior, depending on its substrates.</text>
</comment>
<dbReference type="GO" id="GO:0005886">
    <property type="term" value="C:plasma membrane"/>
    <property type="evidence" value="ECO:0007669"/>
    <property type="project" value="UniProtKB-SubCell"/>
</dbReference>
<keyword evidence="5 6" id="KW-0472">Membrane</keyword>
<evidence type="ECO:0000313" key="7">
    <source>
        <dbReference type="EMBL" id="KAH0550716.1"/>
    </source>
</evidence>
<evidence type="ECO:0000256" key="1">
    <source>
        <dbReference type="ARBA" id="ARBA00004651"/>
    </source>
</evidence>
<comment type="caution">
    <text evidence="7">The sequence shown here is derived from an EMBL/GenBank/DDBJ whole genome shotgun (WGS) entry which is preliminary data.</text>
</comment>
<keyword evidence="6" id="KW-0807">Transducer</keyword>
<dbReference type="InterPro" id="IPR013604">
    <property type="entry name" value="7TM_chemorcpt"/>
</dbReference>
<comment type="caution">
    <text evidence="6">Lacks conserved residue(s) required for the propagation of feature annotation.</text>
</comment>
<feature type="transmembrane region" description="Helical" evidence="6">
    <location>
        <begin position="29"/>
        <end position="50"/>
    </location>
</feature>
<dbReference type="AlphaFoldDB" id="A0AAV7II10"/>
<keyword evidence="6" id="KW-0675">Receptor</keyword>
<dbReference type="Pfam" id="PF08395">
    <property type="entry name" value="7tm_7"/>
    <property type="match status" value="1"/>
</dbReference>
<evidence type="ECO:0000313" key="8">
    <source>
        <dbReference type="Proteomes" id="UP000826195"/>
    </source>
</evidence>
<feature type="transmembrane region" description="Helical" evidence="6">
    <location>
        <begin position="204"/>
        <end position="227"/>
    </location>
</feature>
<evidence type="ECO:0000256" key="4">
    <source>
        <dbReference type="ARBA" id="ARBA00022989"/>
    </source>
</evidence>
<dbReference type="EMBL" id="JAHXZJ010001864">
    <property type="protein sequence ID" value="KAH0550716.1"/>
    <property type="molecule type" value="Genomic_DNA"/>
</dbReference>